<sequence length="197" mass="21671">MPQRALFLARGDLVGRALAHPDSPSLAEWYEVMGREPPEKLHQAIHDATGGAASTPRELVDRIRQSSFSVEALTLEADNDRFPGKWEARRLLGAREGVDDATVKRACQKALAHCTTDPAIRAARQAKFEAAEARGEKGLLVQLPEPYGLLSLEDSFKRVEEFMPTATGHSPWLARNCRIAPRDFVGPVPPEREGGQP</sequence>
<evidence type="ECO:0000313" key="1">
    <source>
        <dbReference type="EMBL" id="KAK8037819.1"/>
    </source>
</evidence>
<keyword evidence="2" id="KW-1185">Reference proteome</keyword>
<name>A0ABR1SVS7_9PEZI</name>
<gene>
    <name evidence="1" type="ORF">PG991_001165</name>
</gene>
<organism evidence="1 2">
    <name type="scientific">Apiospora marii</name>
    <dbReference type="NCBI Taxonomy" id="335849"/>
    <lineage>
        <taxon>Eukaryota</taxon>
        <taxon>Fungi</taxon>
        <taxon>Dikarya</taxon>
        <taxon>Ascomycota</taxon>
        <taxon>Pezizomycotina</taxon>
        <taxon>Sordariomycetes</taxon>
        <taxon>Xylariomycetidae</taxon>
        <taxon>Amphisphaeriales</taxon>
        <taxon>Apiosporaceae</taxon>
        <taxon>Apiospora</taxon>
    </lineage>
</organism>
<comment type="caution">
    <text evidence="1">The sequence shown here is derived from an EMBL/GenBank/DDBJ whole genome shotgun (WGS) entry which is preliminary data.</text>
</comment>
<proteinExistence type="predicted"/>
<reference evidence="1 2" key="1">
    <citation type="submission" date="2023-01" db="EMBL/GenBank/DDBJ databases">
        <title>Analysis of 21 Apiospora genomes using comparative genomics revels a genus with tremendous synthesis potential of carbohydrate active enzymes and secondary metabolites.</title>
        <authorList>
            <person name="Sorensen T."/>
        </authorList>
    </citation>
    <scope>NUCLEOTIDE SEQUENCE [LARGE SCALE GENOMIC DNA]</scope>
    <source>
        <strain evidence="1 2">CBS 20057</strain>
    </source>
</reference>
<protein>
    <submittedName>
        <fullName evidence="1">Uncharacterized protein</fullName>
    </submittedName>
</protein>
<accession>A0ABR1SVS7</accession>
<dbReference type="Proteomes" id="UP001396898">
    <property type="component" value="Unassembled WGS sequence"/>
</dbReference>
<dbReference type="EMBL" id="JAQQWI010000002">
    <property type="protein sequence ID" value="KAK8037819.1"/>
    <property type="molecule type" value="Genomic_DNA"/>
</dbReference>
<evidence type="ECO:0000313" key="2">
    <source>
        <dbReference type="Proteomes" id="UP001396898"/>
    </source>
</evidence>